<gene>
    <name evidence="7" type="ORF">A3F61_03735</name>
</gene>
<evidence type="ECO:0000256" key="4">
    <source>
        <dbReference type="ARBA" id="ARBA00022723"/>
    </source>
</evidence>
<dbReference type="InterPro" id="IPR000092">
    <property type="entry name" value="Polyprenyl_synt"/>
</dbReference>
<dbReference type="SFLD" id="SFLDG01017">
    <property type="entry name" value="Polyprenyl_Transferase_Like"/>
    <property type="match status" value="1"/>
</dbReference>
<dbReference type="PANTHER" id="PTHR12001">
    <property type="entry name" value="GERANYLGERANYL PYROPHOSPHATE SYNTHASE"/>
    <property type="match status" value="1"/>
</dbReference>
<dbReference type="InterPro" id="IPR008949">
    <property type="entry name" value="Isoprenoid_synthase_dom_sf"/>
</dbReference>
<evidence type="ECO:0000313" key="8">
    <source>
        <dbReference type="Proteomes" id="UP000178272"/>
    </source>
</evidence>
<evidence type="ECO:0000256" key="1">
    <source>
        <dbReference type="ARBA" id="ARBA00001946"/>
    </source>
</evidence>
<evidence type="ECO:0000256" key="5">
    <source>
        <dbReference type="ARBA" id="ARBA00022842"/>
    </source>
</evidence>
<keyword evidence="5" id="KW-0460">Magnesium</keyword>
<comment type="caution">
    <text evidence="7">The sequence shown here is derived from an EMBL/GenBank/DDBJ whole genome shotgun (WGS) entry which is preliminary data.</text>
</comment>
<evidence type="ECO:0000256" key="6">
    <source>
        <dbReference type="RuleBase" id="RU004466"/>
    </source>
</evidence>
<dbReference type="Proteomes" id="UP000178272">
    <property type="component" value="Unassembled WGS sequence"/>
</dbReference>
<evidence type="ECO:0000256" key="2">
    <source>
        <dbReference type="ARBA" id="ARBA00006706"/>
    </source>
</evidence>
<dbReference type="SUPFAM" id="SSF48576">
    <property type="entry name" value="Terpenoid synthases"/>
    <property type="match status" value="1"/>
</dbReference>
<protein>
    <recommendedName>
        <fullName evidence="9">Polyprenyl synthetase</fullName>
    </recommendedName>
</protein>
<proteinExistence type="inferred from homology"/>
<dbReference type="Pfam" id="PF00348">
    <property type="entry name" value="polyprenyl_synt"/>
    <property type="match status" value="1"/>
</dbReference>
<dbReference type="STRING" id="1797517.A3F61_03735"/>
<evidence type="ECO:0008006" key="9">
    <source>
        <dbReference type="Google" id="ProtNLM"/>
    </source>
</evidence>
<dbReference type="PROSITE" id="PS00444">
    <property type="entry name" value="POLYPRENYL_SYNTHASE_2"/>
    <property type="match status" value="1"/>
</dbReference>
<dbReference type="EMBL" id="MHCA01000023">
    <property type="protein sequence ID" value="OGY12249.1"/>
    <property type="molecule type" value="Genomic_DNA"/>
</dbReference>
<keyword evidence="3 6" id="KW-0808">Transferase</keyword>
<organism evidence="7 8">
    <name type="scientific">Candidatus Blackburnbacteria bacterium RIFCSPHIGHO2_12_FULL_41_13b</name>
    <dbReference type="NCBI Taxonomy" id="1797517"/>
    <lineage>
        <taxon>Bacteria</taxon>
        <taxon>Candidatus Blackburniibacteriota</taxon>
    </lineage>
</organism>
<dbReference type="GO" id="GO:0008299">
    <property type="term" value="P:isoprenoid biosynthetic process"/>
    <property type="evidence" value="ECO:0007669"/>
    <property type="project" value="InterPro"/>
</dbReference>
<comment type="similarity">
    <text evidence="2 6">Belongs to the FPP/GGPP synthase family.</text>
</comment>
<dbReference type="Gene3D" id="1.10.600.10">
    <property type="entry name" value="Farnesyl Diphosphate Synthase"/>
    <property type="match status" value="1"/>
</dbReference>
<accession>A0A1G1VA45</accession>
<dbReference type="PANTHER" id="PTHR12001:SF85">
    <property type="entry name" value="SHORT CHAIN ISOPRENYL DIPHOSPHATE SYNTHASE"/>
    <property type="match status" value="1"/>
</dbReference>
<evidence type="ECO:0000313" key="7">
    <source>
        <dbReference type="EMBL" id="OGY12249.1"/>
    </source>
</evidence>
<dbReference type="CDD" id="cd00685">
    <property type="entry name" value="Trans_IPPS_HT"/>
    <property type="match status" value="1"/>
</dbReference>
<dbReference type="SFLD" id="SFLDS00005">
    <property type="entry name" value="Isoprenoid_Synthase_Type_I"/>
    <property type="match status" value="1"/>
</dbReference>
<dbReference type="GO" id="GO:0004659">
    <property type="term" value="F:prenyltransferase activity"/>
    <property type="evidence" value="ECO:0007669"/>
    <property type="project" value="InterPro"/>
</dbReference>
<dbReference type="GO" id="GO:0046872">
    <property type="term" value="F:metal ion binding"/>
    <property type="evidence" value="ECO:0007669"/>
    <property type="project" value="UniProtKB-KW"/>
</dbReference>
<keyword evidence="4" id="KW-0479">Metal-binding</keyword>
<dbReference type="InterPro" id="IPR033749">
    <property type="entry name" value="Polyprenyl_synt_CS"/>
</dbReference>
<reference evidence="7 8" key="1">
    <citation type="journal article" date="2016" name="Nat. Commun.">
        <title>Thousands of microbial genomes shed light on interconnected biogeochemical processes in an aquifer system.</title>
        <authorList>
            <person name="Anantharaman K."/>
            <person name="Brown C.T."/>
            <person name="Hug L.A."/>
            <person name="Sharon I."/>
            <person name="Castelle C.J."/>
            <person name="Probst A.J."/>
            <person name="Thomas B.C."/>
            <person name="Singh A."/>
            <person name="Wilkins M.J."/>
            <person name="Karaoz U."/>
            <person name="Brodie E.L."/>
            <person name="Williams K.H."/>
            <person name="Hubbard S.S."/>
            <person name="Banfield J.F."/>
        </authorList>
    </citation>
    <scope>NUCLEOTIDE SEQUENCE [LARGE SCALE GENOMIC DNA]</scope>
</reference>
<dbReference type="AlphaFoldDB" id="A0A1G1VA45"/>
<evidence type="ECO:0000256" key="3">
    <source>
        <dbReference type="ARBA" id="ARBA00022679"/>
    </source>
</evidence>
<sequence>MTDFQNYLAQAAGEVNKAMQSSLGKWSCETESIHSSLGPLAKLFTDRNFGGKTLRGCLVKLGYELAGGRATKEIYRVSAAVEIFQTSILAHDDIIDKSPTRRGKPTLYRELGGDHYAISQTICLGDMGFFLAVLLISESNFNDKNKNNAVSAFSNMVINTGLGEMLDVELPRLPTSKTDEAVLQIHRLKTSYYTIIYPLTIGAILAGAKRPMLKYFEVFGESLGIAFQIQDDILGVFGDEAKLGKSVTSDIEEGKNTLLITYALRRANKAQKNTLKKYYGAGEIGVKELQLIKEVFIDTGSLDYSKKKAMEYAHQAKRVIPRITKDVKLKALLGELAEYLVSREK</sequence>
<name>A0A1G1VA45_9BACT</name>
<comment type="cofactor">
    <cofactor evidence="1">
        <name>Mg(2+)</name>
        <dbReference type="ChEBI" id="CHEBI:18420"/>
    </cofactor>
</comment>